<feature type="region of interest" description="Disordered" evidence="1">
    <location>
        <begin position="508"/>
        <end position="539"/>
    </location>
</feature>
<dbReference type="PANTHER" id="PTHR33621">
    <property type="entry name" value="ASPARTIC/GLUTAMIC ACID-RICH PROTEIN"/>
    <property type="match status" value="1"/>
</dbReference>
<dbReference type="PANTHER" id="PTHR33621:SF2">
    <property type="entry name" value="RIBOSOMAL L1 DOMAIN-CONTAINING PROTEIN"/>
    <property type="match status" value="1"/>
</dbReference>
<feature type="compositionally biased region" description="Polar residues" evidence="1">
    <location>
        <begin position="454"/>
        <end position="463"/>
    </location>
</feature>
<dbReference type="Gramene" id="Aco017278.1.mrna1">
    <property type="protein sequence ID" value="Aco017278.1.mrna1"/>
    <property type="gene ID" value="Aco017278.1.path1"/>
</dbReference>
<feature type="compositionally biased region" description="Acidic residues" evidence="1">
    <location>
        <begin position="430"/>
        <end position="439"/>
    </location>
</feature>
<feature type="compositionally biased region" description="Basic and acidic residues" evidence="1">
    <location>
        <begin position="50"/>
        <end position="59"/>
    </location>
</feature>
<feature type="region of interest" description="Disordered" evidence="1">
    <location>
        <begin position="49"/>
        <end position="317"/>
    </location>
</feature>
<feature type="compositionally biased region" description="Basic and acidic residues" evidence="1">
    <location>
        <begin position="384"/>
        <end position="403"/>
    </location>
</feature>
<dbReference type="RefSeq" id="XP_020083613.1">
    <property type="nucleotide sequence ID" value="XM_020228024.1"/>
</dbReference>
<accession>A0A6P5EQQ8</accession>
<reference evidence="2" key="1">
    <citation type="journal article" date="2015" name="Nat. Genet.">
        <title>The pineapple genome and the evolution of CAM photosynthesis.</title>
        <authorList>
            <person name="Ming R."/>
            <person name="VanBuren R."/>
            <person name="Wai C.M."/>
            <person name="Tang H."/>
            <person name="Schatz M.C."/>
            <person name="Bowers J.E."/>
            <person name="Lyons E."/>
            <person name="Wang M.L."/>
            <person name="Chen J."/>
            <person name="Biggers E."/>
            <person name="Zhang J."/>
            <person name="Huang L."/>
            <person name="Zhang L."/>
            <person name="Miao W."/>
            <person name="Zhang J."/>
            <person name="Ye Z."/>
            <person name="Miao C."/>
            <person name="Lin Z."/>
            <person name="Wang H."/>
            <person name="Zhou H."/>
            <person name="Yim W.C."/>
            <person name="Priest H.D."/>
            <person name="Zheng C."/>
            <person name="Woodhouse M."/>
            <person name="Edger P.P."/>
            <person name="Guyot R."/>
            <person name="Guo H.B."/>
            <person name="Guo H."/>
            <person name="Zheng G."/>
            <person name="Singh R."/>
            <person name="Sharma A."/>
            <person name="Min X."/>
            <person name="Zheng Y."/>
            <person name="Lee H."/>
            <person name="Gurtowski J."/>
            <person name="Sedlazeck F.J."/>
            <person name="Harkess A."/>
            <person name="McKain M.R."/>
            <person name="Liao Z."/>
            <person name="Fang J."/>
            <person name="Liu J."/>
            <person name="Zhang X."/>
            <person name="Zhang Q."/>
            <person name="Hu W."/>
            <person name="Qin Y."/>
            <person name="Wang K."/>
            <person name="Chen L.Y."/>
            <person name="Shirley N."/>
            <person name="Lin Y.R."/>
            <person name="Liu L.Y."/>
            <person name="Hernandez A.G."/>
            <person name="Wright C.L."/>
            <person name="Bulone V."/>
            <person name="Tuskan G.A."/>
            <person name="Heath K."/>
            <person name="Zee F."/>
            <person name="Moore P.H."/>
            <person name="Sunkar R."/>
            <person name="Leebens-Mack J.H."/>
            <person name="Mockler T."/>
            <person name="Bennetzen J.L."/>
            <person name="Freeling M."/>
            <person name="Sankoff D."/>
            <person name="Paterson A.H."/>
            <person name="Zhu X."/>
            <person name="Yang X."/>
            <person name="Smith J.A."/>
            <person name="Cushman J.C."/>
            <person name="Paull R.E."/>
            <person name="Yu Q."/>
        </authorList>
    </citation>
    <scope>NUCLEOTIDE SEQUENCE [LARGE SCALE GENOMIC DNA]</scope>
    <source>
        <strain evidence="2">cv. F153</strain>
    </source>
</reference>
<evidence type="ECO:0000313" key="2">
    <source>
        <dbReference type="Proteomes" id="UP000515123"/>
    </source>
</evidence>
<name>A0A6P5EQQ8_ANACO</name>
<dbReference type="AlphaFoldDB" id="A0A6P5EQQ8"/>
<dbReference type="GeneID" id="109706997"/>
<feature type="compositionally biased region" description="Basic and acidic residues" evidence="1">
    <location>
        <begin position="297"/>
        <end position="317"/>
    </location>
</feature>
<organism evidence="2 3">
    <name type="scientific">Ananas comosus</name>
    <name type="common">Pineapple</name>
    <name type="synonym">Ananas ananas</name>
    <dbReference type="NCBI Taxonomy" id="4615"/>
    <lineage>
        <taxon>Eukaryota</taxon>
        <taxon>Viridiplantae</taxon>
        <taxon>Streptophyta</taxon>
        <taxon>Embryophyta</taxon>
        <taxon>Tracheophyta</taxon>
        <taxon>Spermatophyta</taxon>
        <taxon>Magnoliopsida</taxon>
        <taxon>Liliopsida</taxon>
        <taxon>Poales</taxon>
        <taxon>Bromeliaceae</taxon>
        <taxon>Bromelioideae</taxon>
        <taxon>Ananas</taxon>
    </lineage>
</organism>
<feature type="compositionally biased region" description="Basic and acidic residues" evidence="1">
    <location>
        <begin position="116"/>
        <end position="127"/>
    </location>
</feature>
<evidence type="ECO:0000313" key="3">
    <source>
        <dbReference type="RefSeq" id="XP_020083613.1"/>
    </source>
</evidence>
<reference evidence="3" key="2">
    <citation type="submission" date="2025-08" db="UniProtKB">
        <authorList>
            <consortium name="RefSeq"/>
        </authorList>
    </citation>
    <scope>IDENTIFICATION</scope>
    <source>
        <tissue evidence="3">Leaf</tissue>
    </source>
</reference>
<keyword evidence="2" id="KW-1185">Reference proteome</keyword>
<dbReference type="Proteomes" id="UP000515123">
    <property type="component" value="Linkage group 3"/>
</dbReference>
<feature type="compositionally biased region" description="Low complexity" evidence="1">
    <location>
        <begin position="163"/>
        <end position="173"/>
    </location>
</feature>
<feature type="region of interest" description="Disordered" evidence="1">
    <location>
        <begin position="329"/>
        <end position="350"/>
    </location>
</feature>
<feature type="region of interest" description="Disordered" evidence="1">
    <location>
        <begin position="369"/>
        <end position="476"/>
    </location>
</feature>
<feature type="compositionally biased region" description="Basic and acidic residues" evidence="1">
    <location>
        <begin position="181"/>
        <end position="192"/>
    </location>
</feature>
<sequence>MDFHTLPRRDLQFLCKKNKIPANMTNVAMADALEALQTVEGIDEILNDASKLESPKKAEAGSPELPRTASRRASARRAPAAEEPKGTQGSPLPRSRRVTAKALEILQLVDGDGVEDEGKQEGKKEMPKTPAAALRSSRKPQGTAGRRAAKKGESGAEEIVGETPAAAAAPGARTTRRRTSKKEEEEGVHEAAVEVPLPTPATRGGRRTAARKAAAAEEDEKEEEAAAAAAASRTTARRTRQTARKAMESAAASTAGRRVTRAMAAAKMAELDQEEEEDNDRVTEGIDGPKNGSPQASDEKSDSLKNMEVSDSKGDLVEKMDGCEGVENECNEEVGEQKRDPFSGLEDSPIRGLVSEVDPLSLCDEIVEKSQESSITDLIPVDSHPMEERNGGDAPDGKEEGRSGEALSGALNDDLILLDSSKQLGGNNPDGEEEEEESRDGEVLNLPLQDSAESETINDSNPEINLLPANESPAEKKVLEDTEGLLEISSISGEVLPKTAAELSVAMDDTSSAADPTRSPAKEEGMSEELINSSVKSSPLVGDPTGEIINSVTASLTNISIDTGDLVENTSDSGLVFEAPEAHPLDSSDCSSVETTVGITLPVEEVVEEKSAGKVRVSLAIYEEKTNAAENKVADSLAMAAAESGEVEGQFNLLPKAVDLHSLSLGKLRTMYKEKLINVNNNTKVMEGKRLALAELNENLLS</sequence>
<feature type="compositionally biased region" description="Acidic residues" evidence="1">
    <location>
        <begin position="216"/>
        <end position="225"/>
    </location>
</feature>
<gene>
    <name evidence="3" type="primary">LOC109706997</name>
</gene>
<evidence type="ECO:0000256" key="1">
    <source>
        <dbReference type="SAM" id="MobiDB-lite"/>
    </source>
</evidence>
<protein>
    <submittedName>
        <fullName evidence="3">Uncharacterized abhydrolase domain-containing protein DDB_G0269086-like</fullName>
    </submittedName>
</protein>
<proteinExistence type="predicted"/>
<dbReference type="OrthoDB" id="1916794at2759"/>